<dbReference type="AlphaFoldDB" id="T1D5Y9"/>
<sequence>AMKRMIDAWRRESPGRMASIATALQQVSPSHLLDRTLWDFAGLAVRKAPGVEEGPQAQTDEKLFEREMESI</sequence>
<reference evidence="2" key="1">
    <citation type="submission" date="2013-08" db="EMBL/GenBank/DDBJ databases">
        <authorList>
            <person name="Mendez C."/>
            <person name="Richter M."/>
            <person name="Ferrer M."/>
            <person name="Sanchez J."/>
        </authorList>
    </citation>
    <scope>NUCLEOTIDE SEQUENCE</scope>
</reference>
<feature type="compositionally biased region" description="Basic and acidic residues" evidence="1">
    <location>
        <begin position="59"/>
        <end position="71"/>
    </location>
</feature>
<reference evidence="2" key="2">
    <citation type="journal article" date="2014" name="ISME J.">
        <title>Microbial stratification in low pH oxic and suboxic macroscopic growths along an acid mine drainage.</title>
        <authorList>
            <person name="Mendez-Garcia C."/>
            <person name="Mesa V."/>
            <person name="Sprenger R.R."/>
            <person name="Richter M."/>
            <person name="Diez M.S."/>
            <person name="Solano J."/>
            <person name="Bargiela R."/>
            <person name="Golyshina O.V."/>
            <person name="Manteca A."/>
            <person name="Ramos J.L."/>
            <person name="Gallego J.R."/>
            <person name="Llorente I."/>
            <person name="Martins Dos Santos V.A."/>
            <person name="Jensen O.N."/>
            <person name="Pelaez A.I."/>
            <person name="Sanchez J."/>
            <person name="Ferrer M."/>
        </authorList>
    </citation>
    <scope>NUCLEOTIDE SEQUENCE</scope>
</reference>
<gene>
    <name evidence="2" type="ORF">B1A_02825</name>
</gene>
<feature type="non-terminal residue" evidence="2">
    <location>
        <position position="1"/>
    </location>
</feature>
<proteinExistence type="predicted"/>
<name>T1D5Y9_9ZZZZ</name>
<accession>T1D5Y9</accession>
<comment type="caution">
    <text evidence="2">The sequence shown here is derived from an EMBL/GenBank/DDBJ whole genome shotgun (WGS) entry which is preliminary data.</text>
</comment>
<evidence type="ECO:0000313" key="2">
    <source>
        <dbReference type="EMBL" id="EQD77700.1"/>
    </source>
</evidence>
<evidence type="ECO:0000256" key="1">
    <source>
        <dbReference type="SAM" id="MobiDB-lite"/>
    </source>
</evidence>
<organism evidence="2">
    <name type="scientific">mine drainage metagenome</name>
    <dbReference type="NCBI Taxonomy" id="410659"/>
    <lineage>
        <taxon>unclassified sequences</taxon>
        <taxon>metagenomes</taxon>
        <taxon>ecological metagenomes</taxon>
    </lineage>
</organism>
<protein>
    <submittedName>
        <fullName evidence="2">PP-loop domain protein</fullName>
    </submittedName>
</protein>
<dbReference type="EMBL" id="AUZX01002080">
    <property type="protein sequence ID" value="EQD77700.1"/>
    <property type="molecule type" value="Genomic_DNA"/>
</dbReference>
<feature type="region of interest" description="Disordered" evidence="1">
    <location>
        <begin position="50"/>
        <end position="71"/>
    </location>
</feature>